<evidence type="ECO:0000256" key="4">
    <source>
        <dbReference type="ARBA" id="ARBA00022833"/>
    </source>
</evidence>
<dbReference type="GeneID" id="101744024"/>
<feature type="compositionally biased region" description="Low complexity" evidence="7">
    <location>
        <begin position="1196"/>
        <end position="1205"/>
    </location>
</feature>
<feature type="region of interest" description="Disordered" evidence="7">
    <location>
        <begin position="464"/>
        <end position="503"/>
    </location>
</feature>
<dbReference type="InterPro" id="IPR028938">
    <property type="entry name" value="Rsf1-like"/>
</dbReference>
<feature type="compositionally biased region" description="Basic and acidic residues" evidence="7">
    <location>
        <begin position="529"/>
        <end position="548"/>
    </location>
</feature>
<feature type="compositionally biased region" description="Basic and acidic residues" evidence="7">
    <location>
        <begin position="2009"/>
        <end position="2022"/>
    </location>
</feature>
<dbReference type="InterPro" id="IPR018501">
    <property type="entry name" value="DDT_dom"/>
</dbReference>
<feature type="compositionally biased region" description="Acidic residues" evidence="7">
    <location>
        <begin position="905"/>
        <end position="925"/>
    </location>
</feature>
<evidence type="ECO:0000313" key="11">
    <source>
        <dbReference type="Proteomes" id="UP000005204"/>
    </source>
</evidence>
<evidence type="ECO:0008006" key="12">
    <source>
        <dbReference type="Google" id="ProtNLM"/>
    </source>
</evidence>
<feature type="compositionally biased region" description="Basic and acidic residues" evidence="7">
    <location>
        <begin position="1144"/>
        <end position="1160"/>
    </location>
</feature>
<evidence type="ECO:0000256" key="5">
    <source>
        <dbReference type="ARBA" id="ARBA00023242"/>
    </source>
</evidence>
<organism evidence="10 11">
    <name type="scientific">Bombyx mori</name>
    <name type="common">Silk moth</name>
    <dbReference type="NCBI Taxonomy" id="7091"/>
    <lineage>
        <taxon>Eukaryota</taxon>
        <taxon>Metazoa</taxon>
        <taxon>Ecdysozoa</taxon>
        <taxon>Arthropoda</taxon>
        <taxon>Hexapoda</taxon>
        <taxon>Insecta</taxon>
        <taxon>Pterygota</taxon>
        <taxon>Neoptera</taxon>
        <taxon>Endopterygota</taxon>
        <taxon>Lepidoptera</taxon>
        <taxon>Glossata</taxon>
        <taxon>Ditrysia</taxon>
        <taxon>Bombycoidea</taxon>
        <taxon>Bombycidae</taxon>
        <taxon>Bombycinae</taxon>
        <taxon>Bombyx</taxon>
    </lineage>
</organism>
<sequence length="2440" mass="271517">MASDGEILCTNDPNFAVIYSFLKVFGKLYGLVVPSITKLQDYIEDTQEVAEPLKDLHLRLLRRAQKSVLSSRWEKCLIKFCHQQRHHQEAWEIERFTYKKASTQVKLKVLKILLEYQFTCHLKFKTAVNAISCKELRLDPIGRDKNGCVYWLEVDHEANLCLYKEDQDEETWQLVARNREELANVISKLKGGEDVCPLNILNTQEDSSSTPEASQPEKEKPESHEEENEEEFLSPESETDAETDDKNDEEENDEKCITEVEKDKTAEVEKDKTTEVEKDKGTEVEKDKSTEVETSKSNEEFSIVTEENVESTNEEVNQEQKEEPTPEEQFREVNEAHPPEESSNSEEFPKETVDDIVEKELIEKSEKEQQEDDRNLENKEEVGETIEEPVMVITGEGNGADCEGLCEELKYFSEEDSDYDKIYSDIVDCIDRHSDFDSSYFYGDEIVEEFMYFYGEGSGFDNCTGNPEVEHTNSAEDNTDIDEDAEECVNGEHEDNSSDTKISKDVNLKSCVPSLTNRSLKKQSNDTAEVLKSDPKKHCIRDLEKPDISDTVPSENSANTNINENNDTENVTKDSIKKVKGRNKFKKKAGLRKSSIKESISCVPETDNGHDVKSSIIEKRKNSVSSEDQEGNTDNERDKSPEKGEKAEDDLPTKKLRLEMTPETDGNITHSKENESDSINNSIEKDSINSISQRKKIKAIKGKFKRKIKIKNSTVNKSEEDRKVSDKKGKSLKRSILEATISDKDKTESQSDSDEDIPVASGKRLKTKPKKLIKSTRKKVEAKLLEKHSSDESDEETLYSLAGKKSPRKIVKKKLKIKDKQKATKSKSRGGSDDDDVTPVRQSRRIAQQKIKEEAERRHQEEVALRELKLIHKKKKEDEDEEEWVASDVSSPRVRRWSGSASDEPSPDSDSDEPLFDQPPEEPDLNFDKSDHEFSPESDLESGEPVEPTKRARTLQEGQDEGFCKRCGSGEQPEWILLCDRCDAGYHASCLKPMLFVVPEGDWFCPQCNHEKLIESLELELVKYDELMVLVEEERARKKAELKEKAVADAEAGAVRESDKRPDKRDQDSESEESSSSWSSSSSGAVYRLRARRQLPVSYRSQEYDRLISTAIKEEYVEPTTSAGNQGRGKDISTIIEAAEEEKLKAEREAVEQGKPLESKKMKRKQRRKPRKLNSLDVPSEDDDETDEDFKDVGMESSSEEISSSAERESTESRSSDSLPIRRTGRTDKKERPKLVESSPEVKKKKKGVFTDSSSEAAEHKEWKAKKKSKEKRRDRSKGGKSRKRRGSGGRGSARVLYGGLSDHEPGAPAARTRHRKIDYTEMPNTESEEEMHKSSGKHMPDSSDEFKLEDSEASSDSGDDSRKQRALADLIHKTAVVPIEKLPDHVAKAKAEELQNHLSAQLAGGVRAARGRGGRGARGSSGVRRRGAGRGRRGRGAAADAHTDEALAKLVGVKIKELGQDGTPLRPNQIERERKRQEREAKQAEKEAKRLERLQKREEKEKLKEQKAKEREEKKQAKLALQESKRLKKENQMSMGYGMQVGPGAPDVQRMGPYGAAPAPRPPAPPRLQVRAELRGLLSAEERPAPLHAHPSLSEGTLSVAGSPQPFKPVSEEPSVITRMPHMINQFRNQMMYGGGGPAYGPRGQGAVYMQGAARFPPRYYPGPAPPAYLPPPGPLNYARGPPHPMPPRPLDVRAPAHNLESRVPPHHSSDTRVPPNHASELRGSPHRGPDLHGPPHRGPEARGPPHHGPEMRALPNHGPEMRGPPNHGPEMRGPPNHGPEMRGPLNHGPEMRGPLTHGPEMRSPSNHGPEMRGPPNHGPEMRGLANHGPEMRGPSNHGPEMRGPPNHGPEMRGPLNHGPEMRSPPNHGPEMRSPPNHGPEMRGPPNHGPEMRGLPNHGPEMRGPSNHGPEMRGPPNHGPEMRGPPNHGPEMRGPPNHGPEMRGPPNHRPEMRGPLNHGPEMRGPLNHGPEMRGPPNHGPEMRGPPNHGPEMRRPPTLGLEVRVPPHHGHDVHGPPHHGPDARVPPQHASDARVNQHLGLDVRLPPHLSSDARVPPHHGPDTRVPAQHAPDVRAPHHGPDLRIPPHLGSEERVPSQHGADLRLPPHHDPESRLPVQHGPDTRIPPHHVPDTRILAHHALDSRIPPHHAPDSRIPPHHPPDSRIPAHHAPDSSRVSSHHIPESQVPPLHAPEAPLPTHSAPESRAPPHHAPSIPLHPLDSRVPPHLLDSRVSPHSMNSRVSLHAMDSRIPPHHLESRIPPVPSPHGPGFNPARLSVSPANQSMQTTKSRSPSAGPRPSTPGSEASKSAGPTPPPATLGASSPAAPVVDPFIRIKAEVKTEPEYRSPVGSPAPASPGPTPEPLRHPKIKHTENKDRRPRHPLGPYAPQYGPYGPYAPGPLPRGFVPEYGAPVRAAPPDPDGGEFGGLVSYFSSQQDADIDS</sequence>
<feature type="compositionally biased region" description="Basic residues" evidence="7">
    <location>
        <begin position="1161"/>
        <end position="1172"/>
    </location>
</feature>
<feature type="compositionally biased region" description="Acidic residues" evidence="7">
    <location>
        <begin position="477"/>
        <end position="489"/>
    </location>
</feature>
<feature type="compositionally biased region" description="Basic residues" evidence="7">
    <location>
        <begin position="578"/>
        <end position="591"/>
    </location>
</feature>
<feature type="compositionally biased region" description="Basic residues" evidence="7">
    <location>
        <begin position="805"/>
        <end position="828"/>
    </location>
</feature>
<protein>
    <recommendedName>
        <fullName evidence="12">Remodeling and spacing factor 1</fullName>
    </recommendedName>
</protein>
<feature type="compositionally biased region" description="Basic and acidic residues" evidence="7">
    <location>
        <begin position="717"/>
        <end position="729"/>
    </location>
</feature>
<feature type="domain" description="DDT" evidence="9">
    <location>
        <begin position="9"/>
        <end position="70"/>
    </location>
</feature>
<feature type="compositionally biased region" description="Acidic residues" evidence="7">
    <location>
        <begin position="224"/>
        <end position="253"/>
    </location>
</feature>
<keyword evidence="3 6" id="KW-0863">Zinc-finger</keyword>
<dbReference type="InterPro" id="IPR011011">
    <property type="entry name" value="Znf_FYVE_PHD"/>
</dbReference>
<feature type="compositionally biased region" description="Low complexity" evidence="7">
    <location>
        <begin position="2316"/>
        <end position="2325"/>
    </location>
</feature>
<dbReference type="PANTHER" id="PTHR14296">
    <property type="entry name" value="REMODELING AND SPACING FACTOR 1"/>
    <property type="match status" value="1"/>
</dbReference>
<dbReference type="PROSITE" id="PS01359">
    <property type="entry name" value="ZF_PHD_1"/>
    <property type="match status" value="1"/>
</dbReference>
<feature type="compositionally biased region" description="Basic and acidic residues" evidence="7">
    <location>
        <begin position="1571"/>
        <end position="1586"/>
    </location>
</feature>
<feature type="compositionally biased region" description="Basic and acidic residues" evidence="7">
    <location>
        <begin position="2071"/>
        <end position="2081"/>
    </location>
</feature>
<dbReference type="CDD" id="cd15543">
    <property type="entry name" value="PHD_RSF1"/>
    <property type="match status" value="1"/>
</dbReference>
<dbReference type="Pfam" id="PF00628">
    <property type="entry name" value="PHD"/>
    <property type="match status" value="1"/>
</dbReference>
<feature type="region of interest" description="Disordered" evidence="7">
    <location>
        <begin position="1144"/>
        <end position="1366"/>
    </location>
</feature>
<feature type="compositionally biased region" description="Basic and acidic residues" evidence="7">
    <location>
        <begin position="607"/>
        <end position="621"/>
    </location>
</feature>
<dbReference type="RefSeq" id="XP_037870223.1">
    <property type="nucleotide sequence ID" value="XM_038014295.2"/>
</dbReference>
<feature type="compositionally biased region" description="Basic residues" evidence="7">
    <location>
        <begin position="763"/>
        <end position="777"/>
    </location>
</feature>
<proteinExistence type="predicted"/>
<evidence type="ECO:0000313" key="10">
    <source>
        <dbReference type="EnsemblMetazoa" id="XP_037870223.1"/>
    </source>
</evidence>
<keyword evidence="11" id="KW-1185">Reference proteome</keyword>
<keyword evidence="2" id="KW-0479">Metal-binding</keyword>
<feature type="compositionally biased region" description="Basic residues" evidence="7">
    <location>
        <begin position="1279"/>
        <end position="1288"/>
    </location>
</feature>
<feature type="compositionally biased region" description="Low complexity" evidence="7">
    <location>
        <begin position="2381"/>
        <end position="2392"/>
    </location>
</feature>
<dbReference type="Proteomes" id="UP000005204">
    <property type="component" value="Unassembled WGS sequence"/>
</dbReference>
<feature type="region of interest" description="Disordered" evidence="7">
    <location>
        <begin position="1048"/>
        <end position="1081"/>
    </location>
</feature>
<dbReference type="EnsemblMetazoa" id="XM_038014295.1">
    <property type="protein sequence ID" value="XP_037870223.1"/>
    <property type="gene ID" value="LOC101744024"/>
</dbReference>
<feature type="region of interest" description="Disordered" evidence="7">
    <location>
        <begin position="518"/>
        <end position="696"/>
    </location>
</feature>
<keyword evidence="4" id="KW-0862">Zinc</keyword>
<feature type="compositionally biased region" description="Acidic residues" evidence="7">
    <location>
        <begin position="1179"/>
        <end position="1190"/>
    </location>
</feature>
<accession>A0A8R2M059</accession>
<feature type="region of interest" description="Disordered" evidence="7">
    <location>
        <begin position="710"/>
        <end position="957"/>
    </location>
</feature>
<feature type="compositionally biased region" description="Basic residues" evidence="7">
    <location>
        <begin position="1424"/>
        <end position="1436"/>
    </location>
</feature>
<evidence type="ECO:0000256" key="6">
    <source>
        <dbReference type="PROSITE-ProRule" id="PRU00146"/>
    </source>
</evidence>
<evidence type="ECO:0000256" key="3">
    <source>
        <dbReference type="ARBA" id="ARBA00022771"/>
    </source>
</evidence>
<feature type="compositionally biased region" description="Basic and acidic residues" evidence="7">
    <location>
        <begin position="2331"/>
        <end position="2343"/>
    </location>
</feature>
<feature type="compositionally biased region" description="Basic and acidic residues" evidence="7">
    <location>
        <begin position="850"/>
        <end position="870"/>
    </location>
</feature>
<keyword evidence="5" id="KW-0539">Nucleus</keyword>
<feature type="compositionally biased region" description="Acidic residues" evidence="7">
    <location>
        <begin position="307"/>
        <end position="317"/>
    </location>
</feature>
<dbReference type="PANTHER" id="PTHR14296:SF16">
    <property type="entry name" value="REMODELING AND SPACING FACTOR 1"/>
    <property type="match status" value="1"/>
</dbReference>
<evidence type="ECO:0000256" key="2">
    <source>
        <dbReference type="ARBA" id="ARBA00022723"/>
    </source>
</evidence>
<feature type="compositionally biased region" description="Polar residues" evidence="7">
    <location>
        <begin position="202"/>
        <end position="213"/>
    </location>
</feature>
<feature type="compositionally biased region" description="Low complexity" evidence="7">
    <location>
        <begin position="555"/>
        <end position="569"/>
    </location>
</feature>
<feature type="compositionally biased region" description="Basic and acidic residues" evidence="7">
    <location>
        <begin position="926"/>
        <end position="935"/>
    </location>
</feature>
<reference evidence="11" key="1">
    <citation type="journal article" date="2008" name="Insect Biochem. Mol. Biol.">
        <title>The genome of a lepidopteran model insect, the silkworm Bombyx mori.</title>
        <authorList>
            <consortium name="International Silkworm Genome Consortium"/>
        </authorList>
    </citation>
    <scope>NUCLEOTIDE SEQUENCE [LARGE SCALE GENOMIC DNA]</scope>
    <source>
        <strain evidence="11">p50T</strain>
    </source>
</reference>
<dbReference type="PROSITE" id="PS50827">
    <property type="entry name" value="DDT"/>
    <property type="match status" value="1"/>
</dbReference>
<dbReference type="InterPro" id="IPR019787">
    <property type="entry name" value="Znf_PHD-finger"/>
</dbReference>
<feature type="domain" description="PHD-type" evidence="8">
    <location>
        <begin position="961"/>
        <end position="1011"/>
    </location>
</feature>
<dbReference type="PROSITE" id="PS50016">
    <property type="entry name" value="ZF_PHD_2"/>
    <property type="match status" value="1"/>
</dbReference>
<reference evidence="10" key="2">
    <citation type="submission" date="2022-06" db="UniProtKB">
        <authorList>
            <consortium name="EnsemblMetazoa"/>
        </authorList>
    </citation>
    <scope>IDENTIFICATION</scope>
    <source>
        <strain evidence="10">p50T (Dazao)</strain>
    </source>
</reference>
<evidence type="ECO:0000259" key="9">
    <source>
        <dbReference type="PROSITE" id="PS50827"/>
    </source>
</evidence>
<dbReference type="GO" id="GO:0008270">
    <property type="term" value="F:zinc ion binding"/>
    <property type="evidence" value="ECO:0007669"/>
    <property type="project" value="UniProtKB-KW"/>
</dbReference>
<dbReference type="SMART" id="SM00249">
    <property type="entry name" value="PHD"/>
    <property type="match status" value="1"/>
</dbReference>
<feature type="compositionally biased region" description="Basic and acidic residues" evidence="7">
    <location>
        <begin position="318"/>
        <end position="340"/>
    </location>
</feature>
<feature type="compositionally biased region" description="Basic and acidic residues" evidence="7">
    <location>
        <begin position="778"/>
        <end position="791"/>
    </location>
</feature>
<dbReference type="InterPro" id="IPR013083">
    <property type="entry name" value="Znf_RING/FYVE/PHD"/>
</dbReference>
<feature type="compositionally biased region" description="Basic and acidic residues" evidence="7">
    <location>
        <begin position="347"/>
        <end position="382"/>
    </location>
</feature>
<name>A0A8R2M059_BOMMO</name>
<comment type="subcellular location">
    <subcellularLocation>
        <location evidence="1">Nucleus</location>
    </subcellularLocation>
</comment>
<dbReference type="SUPFAM" id="SSF57903">
    <property type="entry name" value="FYVE/PHD zinc finger"/>
    <property type="match status" value="1"/>
</dbReference>
<feature type="compositionally biased region" description="Basic and acidic residues" evidence="7">
    <location>
        <begin position="1206"/>
        <end position="1215"/>
    </location>
</feature>
<feature type="compositionally biased region" description="Basic and acidic residues" evidence="7">
    <location>
        <begin position="634"/>
        <end position="660"/>
    </location>
</feature>
<feature type="region of interest" description="Disordered" evidence="7">
    <location>
        <begin position="1400"/>
        <end position="1613"/>
    </location>
</feature>
<feature type="region of interest" description="Disordered" evidence="7">
    <location>
        <begin position="1673"/>
        <end position="2440"/>
    </location>
</feature>
<evidence type="ECO:0000259" key="8">
    <source>
        <dbReference type="PROSITE" id="PS50016"/>
    </source>
</evidence>
<dbReference type="GO" id="GO:0042393">
    <property type="term" value="F:histone binding"/>
    <property type="evidence" value="ECO:0007669"/>
    <property type="project" value="TreeGrafter"/>
</dbReference>
<feature type="compositionally biased region" description="Basic and acidic residues" evidence="7">
    <location>
        <begin position="2089"/>
        <end position="2112"/>
    </location>
</feature>
<feature type="compositionally biased region" description="Polar residues" evidence="7">
    <location>
        <begin position="677"/>
        <end position="692"/>
    </location>
</feature>
<dbReference type="InterPro" id="IPR019786">
    <property type="entry name" value="Zinc_finger_PHD-type_CS"/>
</dbReference>
<feature type="compositionally biased region" description="Basic and acidic residues" evidence="7">
    <location>
        <begin position="1331"/>
        <end position="1351"/>
    </location>
</feature>
<evidence type="ECO:0000256" key="7">
    <source>
        <dbReference type="SAM" id="MobiDB-lite"/>
    </source>
</evidence>
<dbReference type="KEGG" id="bmor:101744024"/>
<feature type="compositionally biased region" description="Polar residues" evidence="7">
    <location>
        <begin position="2429"/>
        <end position="2440"/>
    </location>
</feature>
<feature type="compositionally biased region" description="Basic and acidic residues" evidence="7">
    <location>
        <begin position="490"/>
        <end position="503"/>
    </location>
</feature>
<evidence type="ECO:0000256" key="1">
    <source>
        <dbReference type="ARBA" id="ARBA00004123"/>
    </source>
</evidence>
<feature type="compositionally biased region" description="Basic and acidic residues" evidence="7">
    <location>
        <begin position="1225"/>
        <end position="1235"/>
    </location>
</feature>
<dbReference type="Gene3D" id="3.30.40.10">
    <property type="entry name" value="Zinc/RING finger domain, C3HC4 (zinc finger)"/>
    <property type="match status" value="1"/>
</dbReference>
<feature type="compositionally biased region" description="Basic and acidic residues" evidence="7">
    <location>
        <begin position="254"/>
        <end position="299"/>
    </location>
</feature>
<dbReference type="GO" id="GO:0045892">
    <property type="term" value="P:negative regulation of DNA-templated transcription"/>
    <property type="evidence" value="ECO:0007669"/>
    <property type="project" value="TreeGrafter"/>
</dbReference>
<feature type="compositionally biased region" description="Basic and acidic residues" evidence="7">
    <location>
        <begin position="1048"/>
        <end position="1068"/>
    </location>
</feature>
<feature type="region of interest" description="Disordered" evidence="7">
    <location>
        <begin position="202"/>
        <end position="399"/>
    </location>
</feature>
<dbReference type="InterPro" id="IPR001965">
    <property type="entry name" value="Znf_PHD"/>
</dbReference>
<feature type="compositionally biased region" description="Polar residues" evidence="7">
    <location>
        <begin position="2277"/>
        <end position="2291"/>
    </location>
</feature>
<dbReference type="GO" id="GO:0031213">
    <property type="term" value="C:RSF complex"/>
    <property type="evidence" value="ECO:0007669"/>
    <property type="project" value="InterPro"/>
</dbReference>
<feature type="compositionally biased region" description="Basic and acidic residues" evidence="7">
    <location>
        <begin position="1470"/>
        <end position="1517"/>
    </location>
</feature>